<proteinExistence type="predicted"/>
<reference evidence="3" key="1">
    <citation type="journal article" date="2019" name="Int. J. Syst. Evol. Microbiol.">
        <title>The Global Catalogue of Microorganisms (GCM) 10K type strain sequencing project: providing services to taxonomists for standard genome sequencing and annotation.</title>
        <authorList>
            <consortium name="The Broad Institute Genomics Platform"/>
            <consortium name="The Broad Institute Genome Sequencing Center for Infectious Disease"/>
            <person name="Wu L."/>
            <person name="Ma J."/>
        </authorList>
    </citation>
    <scope>NUCLEOTIDE SEQUENCE [LARGE SCALE GENOMIC DNA]</scope>
    <source>
        <strain evidence="3">JCM 6833</strain>
    </source>
</reference>
<keyword evidence="3" id="KW-1185">Reference proteome</keyword>
<keyword evidence="2" id="KW-0489">Methyltransferase</keyword>
<gene>
    <name evidence="2" type="ORF">GCM10010411_54450</name>
</gene>
<sequence>MDPEQAQRRDDPFGRQMLDYLEDCHTWEIIERDDGHVSLGSGPARFFAPYDEWCQAEREAIKLAHGRVVDIGCGAGRHSLYLQAQGIDVMGIDASPGAVEVCEIRGLREVRQLSLEGLDDRFGRFDTALLLGLSSGYLGTPKGVVASLQRLHTLTTQSGVILLGNGGADDVMDDESSRAYLRRNINAGRYAGYRRMRIRYRGHTTEWFDFLRLTLPEVEELLSETGWEIDRLFQERASYYVCALRKRGPNGNR</sequence>
<dbReference type="RefSeq" id="WP_344545279.1">
    <property type="nucleotide sequence ID" value="NZ_BAAATD010000007.1"/>
</dbReference>
<dbReference type="GO" id="GO:0008168">
    <property type="term" value="F:methyltransferase activity"/>
    <property type="evidence" value="ECO:0007669"/>
    <property type="project" value="UniProtKB-KW"/>
</dbReference>
<evidence type="ECO:0000313" key="2">
    <source>
        <dbReference type="EMBL" id="GAA2612782.1"/>
    </source>
</evidence>
<accession>A0ABP6CFW9</accession>
<dbReference type="EMBL" id="BAAATD010000007">
    <property type="protein sequence ID" value="GAA2612782.1"/>
    <property type="molecule type" value="Genomic_DNA"/>
</dbReference>
<feature type="domain" description="Methyltransferase" evidence="1">
    <location>
        <begin position="68"/>
        <end position="151"/>
    </location>
</feature>
<keyword evidence="2" id="KW-0808">Transferase</keyword>
<protein>
    <submittedName>
        <fullName evidence="2">Methyltransferase domain-containing protein</fullName>
    </submittedName>
</protein>
<comment type="caution">
    <text evidence="2">The sequence shown here is derived from an EMBL/GenBank/DDBJ whole genome shotgun (WGS) entry which is preliminary data.</text>
</comment>
<evidence type="ECO:0000313" key="3">
    <source>
        <dbReference type="Proteomes" id="UP001501509"/>
    </source>
</evidence>
<organism evidence="2 3">
    <name type="scientific">Actinomadura fulvescens</name>
    <dbReference type="NCBI Taxonomy" id="46160"/>
    <lineage>
        <taxon>Bacteria</taxon>
        <taxon>Bacillati</taxon>
        <taxon>Actinomycetota</taxon>
        <taxon>Actinomycetes</taxon>
        <taxon>Streptosporangiales</taxon>
        <taxon>Thermomonosporaceae</taxon>
        <taxon>Actinomadura</taxon>
    </lineage>
</organism>
<dbReference type="SUPFAM" id="SSF53335">
    <property type="entry name" value="S-adenosyl-L-methionine-dependent methyltransferases"/>
    <property type="match status" value="1"/>
</dbReference>
<name>A0ABP6CFW9_9ACTN</name>
<dbReference type="Proteomes" id="UP001501509">
    <property type="component" value="Unassembled WGS sequence"/>
</dbReference>
<dbReference type="Pfam" id="PF13649">
    <property type="entry name" value="Methyltransf_25"/>
    <property type="match status" value="1"/>
</dbReference>
<dbReference type="GO" id="GO:0032259">
    <property type="term" value="P:methylation"/>
    <property type="evidence" value="ECO:0007669"/>
    <property type="project" value="UniProtKB-KW"/>
</dbReference>
<evidence type="ECO:0000259" key="1">
    <source>
        <dbReference type="Pfam" id="PF13649"/>
    </source>
</evidence>
<dbReference type="InterPro" id="IPR041698">
    <property type="entry name" value="Methyltransf_25"/>
</dbReference>
<dbReference type="Gene3D" id="3.40.50.150">
    <property type="entry name" value="Vaccinia Virus protein VP39"/>
    <property type="match status" value="1"/>
</dbReference>
<dbReference type="InterPro" id="IPR029063">
    <property type="entry name" value="SAM-dependent_MTases_sf"/>
</dbReference>
<dbReference type="CDD" id="cd02440">
    <property type="entry name" value="AdoMet_MTases"/>
    <property type="match status" value="1"/>
</dbReference>